<dbReference type="InterPro" id="IPR042188">
    <property type="entry name" value="MmgE/PrpD_sf_2"/>
</dbReference>
<comment type="similarity">
    <text evidence="1">Belongs to the PrpD family.</text>
</comment>
<evidence type="ECO:0000256" key="1">
    <source>
        <dbReference type="ARBA" id="ARBA00006174"/>
    </source>
</evidence>
<proteinExistence type="inferred from homology"/>
<dbReference type="InterPro" id="IPR005656">
    <property type="entry name" value="MmgE_PrpD"/>
</dbReference>
<organism evidence="4">
    <name type="scientific">Agrobacterium genomosp. 6</name>
    <dbReference type="NCBI Taxonomy" id="1183411"/>
    <lineage>
        <taxon>Bacteria</taxon>
        <taxon>Pseudomonadati</taxon>
        <taxon>Pseudomonadota</taxon>
        <taxon>Alphaproteobacteria</taxon>
        <taxon>Hyphomicrobiales</taxon>
        <taxon>Rhizobiaceae</taxon>
        <taxon>Rhizobium/Agrobacterium group</taxon>
        <taxon>Agrobacterium</taxon>
        <taxon>Agrobacterium tumefaciens complex</taxon>
    </lineage>
</organism>
<name>A0A2Z2PJD1_9HYPH</name>
<dbReference type="RefSeq" id="WP_080728828.1">
    <property type="nucleotide sequence ID" value="NZ_KY000026.1"/>
</dbReference>
<evidence type="ECO:0000259" key="2">
    <source>
        <dbReference type="Pfam" id="PF03972"/>
    </source>
</evidence>
<accession>A0A2Z2PJD1</accession>
<dbReference type="GO" id="GO:0016829">
    <property type="term" value="F:lyase activity"/>
    <property type="evidence" value="ECO:0007669"/>
    <property type="project" value="InterPro"/>
</dbReference>
<dbReference type="EMBL" id="KY000026">
    <property type="protein sequence ID" value="ASK40819.1"/>
    <property type="molecule type" value="Genomic_DNA"/>
</dbReference>
<dbReference type="AlphaFoldDB" id="A0A2Z2PJD1"/>
<geneLocation type="plasmid" evidence="4">
    <name>pTi_CFBP1873</name>
</geneLocation>
<sequence length="296" mass="31953">MDSGRWCGQAAAAAIGWINGLSPCVIGEAIAAAGTIAPMIATANFTQVGNHVKEAIPHATINGLVSLHLAEAGFVAPLDILDDPRYFNAQALLEGWGVSWYIETSYFKPYSCCRYLHAPIDGLLKIMADNEMASRDILKIRVETFGRAMSLPNQVAPNSLQHAQYSVPFCLGVAAMRGAGPLLPMTDTNLLKDPEIIGVSSLVELVFDAELDGYFSDAVPSRITVFGRDRSFTETVMAPLGEPTNPMGWAALFDKFHHLASGQLAASHEDSLREALENMREGDLLPLLAELARPLD</sequence>
<dbReference type="PANTHER" id="PTHR16943">
    <property type="entry name" value="2-METHYLCITRATE DEHYDRATASE-RELATED"/>
    <property type="match status" value="1"/>
</dbReference>
<dbReference type="SUPFAM" id="SSF103378">
    <property type="entry name" value="2-methylcitrate dehydratase PrpD"/>
    <property type="match status" value="1"/>
</dbReference>
<evidence type="ECO:0000259" key="3">
    <source>
        <dbReference type="Pfam" id="PF19305"/>
    </source>
</evidence>
<evidence type="ECO:0008006" key="5">
    <source>
        <dbReference type="Google" id="ProtNLM"/>
    </source>
</evidence>
<dbReference type="Pfam" id="PF03972">
    <property type="entry name" value="MmgE_PrpD_N"/>
    <property type="match status" value="1"/>
</dbReference>
<keyword evidence="4" id="KW-0614">Plasmid</keyword>
<dbReference type="InterPro" id="IPR045336">
    <property type="entry name" value="MmgE_PrpD_N"/>
</dbReference>
<protein>
    <recommendedName>
        <fullName evidence="5">MmgE/PrpD family protein</fullName>
    </recommendedName>
</protein>
<dbReference type="InterPro" id="IPR045337">
    <property type="entry name" value="MmgE_PrpD_C"/>
</dbReference>
<dbReference type="Gene3D" id="1.10.4100.10">
    <property type="entry name" value="2-methylcitrate dehydratase PrpD"/>
    <property type="match status" value="1"/>
</dbReference>
<dbReference type="Pfam" id="PF19305">
    <property type="entry name" value="MmgE_PrpD_C"/>
    <property type="match status" value="1"/>
</dbReference>
<evidence type="ECO:0000313" key="4">
    <source>
        <dbReference type="EMBL" id="ASK40819.1"/>
    </source>
</evidence>
<feature type="domain" description="MmgE/PrpD N-terminal" evidence="2">
    <location>
        <begin position="2"/>
        <end position="89"/>
    </location>
</feature>
<dbReference type="InterPro" id="IPR042183">
    <property type="entry name" value="MmgE/PrpD_sf_1"/>
</dbReference>
<feature type="domain" description="MmgE/PrpD C-terminal" evidence="3">
    <location>
        <begin position="110"/>
        <end position="279"/>
    </location>
</feature>
<reference evidence="4" key="1">
    <citation type="submission" date="2016-10" db="EMBL/GenBank/DDBJ databases">
        <title>Agrobacterium Ti plasmids: Classification based on T-DNA and Vir regions organization.</title>
        <authorList>
            <person name="Nabi N."/>
            <person name="Vial L."/>
            <person name="Ben Hafsa A."/>
            <person name="Chapulliot D."/>
            <person name="Berard A."/>
            <person name="Chauveau A."/>
            <person name="Le Paslier M.-C."/>
            <person name="Harzallah Skhiri F."/>
            <person name="Brunel D."/>
            <person name="Nesme X."/>
            <person name="Chaouachi M."/>
        </authorList>
    </citation>
    <scope>NUCLEOTIDE SEQUENCE</scope>
    <source>
        <strain evidence="4">CFBP1873</strain>
        <plasmid evidence="4">pTi_CFBP1873</plasmid>
    </source>
</reference>
<dbReference type="InterPro" id="IPR036148">
    <property type="entry name" value="MmgE/PrpD_sf"/>
</dbReference>
<dbReference type="PANTHER" id="PTHR16943:SF8">
    <property type="entry name" value="2-METHYLCITRATE DEHYDRATASE"/>
    <property type="match status" value="1"/>
</dbReference>
<dbReference type="Gene3D" id="3.30.1330.120">
    <property type="entry name" value="2-methylcitrate dehydratase PrpD"/>
    <property type="match status" value="1"/>
</dbReference>